<organism evidence="4 5">
    <name type="scientific">Meloidogyne javanica</name>
    <name type="common">Root-knot nematode worm</name>
    <dbReference type="NCBI Taxonomy" id="6303"/>
    <lineage>
        <taxon>Eukaryota</taxon>
        <taxon>Metazoa</taxon>
        <taxon>Ecdysozoa</taxon>
        <taxon>Nematoda</taxon>
        <taxon>Chromadorea</taxon>
        <taxon>Rhabditida</taxon>
        <taxon>Tylenchina</taxon>
        <taxon>Tylenchomorpha</taxon>
        <taxon>Tylenchoidea</taxon>
        <taxon>Meloidogynidae</taxon>
        <taxon>Meloidogyninae</taxon>
        <taxon>Meloidogyne</taxon>
        <taxon>Meloidogyne incognita group</taxon>
    </lineage>
</organism>
<evidence type="ECO:0000256" key="1">
    <source>
        <dbReference type="ARBA" id="ARBA00007730"/>
    </source>
</evidence>
<feature type="compositionally biased region" description="Acidic residues" evidence="2">
    <location>
        <begin position="405"/>
        <end position="417"/>
    </location>
</feature>
<feature type="compositionally biased region" description="Polar residues" evidence="2">
    <location>
        <begin position="35"/>
        <end position="44"/>
    </location>
</feature>
<accession>A0A915N4M3</accession>
<dbReference type="GO" id="GO:0005524">
    <property type="term" value="F:ATP binding"/>
    <property type="evidence" value="ECO:0007669"/>
    <property type="project" value="InterPro"/>
</dbReference>
<proteinExistence type="inferred from homology"/>
<evidence type="ECO:0000259" key="3">
    <source>
        <dbReference type="PROSITE" id="PS50011"/>
    </source>
</evidence>
<dbReference type="InterPro" id="IPR027443">
    <property type="entry name" value="IPNS-like_sf"/>
</dbReference>
<dbReference type="GO" id="GO:0004672">
    <property type="term" value="F:protein kinase activity"/>
    <property type="evidence" value="ECO:0007669"/>
    <property type="project" value="InterPro"/>
</dbReference>
<dbReference type="InterPro" id="IPR007803">
    <property type="entry name" value="Asp/Arg/Pro-Hydrxlase"/>
</dbReference>
<feature type="region of interest" description="Disordered" evidence="2">
    <location>
        <begin position="35"/>
        <end position="76"/>
    </location>
</feature>
<feature type="region of interest" description="Disordered" evidence="2">
    <location>
        <begin position="398"/>
        <end position="431"/>
    </location>
</feature>
<dbReference type="WBParaSite" id="scaffold709_cov247.g1643">
    <property type="protein sequence ID" value="scaffold709_cov247.g1643"/>
    <property type="gene ID" value="scaffold709_cov247.g1643"/>
</dbReference>
<dbReference type="SUPFAM" id="SSF56112">
    <property type="entry name" value="Protein kinase-like (PK-like)"/>
    <property type="match status" value="1"/>
</dbReference>
<evidence type="ECO:0000313" key="5">
    <source>
        <dbReference type="WBParaSite" id="scaffold709_cov247.g1643"/>
    </source>
</evidence>
<dbReference type="Proteomes" id="UP000887561">
    <property type="component" value="Unplaced"/>
</dbReference>
<reference evidence="5" key="1">
    <citation type="submission" date="2022-11" db="UniProtKB">
        <authorList>
            <consortium name="WormBaseParasite"/>
        </authorList>
    </citation>
    <scope>IDENTIFICATION</scope>
</reference>
<evidence type="ECO:0000313" key="4">
    <source>
        <dbReference type="Proteomes" id="UP000887561"/>
    </source>
</evidence>
<dbReference type="PROSITE" id="PS50011">
    <property type="entry name" value="PROTEIN_KINASE_DOM"/>
    <property type="match status" value="1"/>
</dbReference>
<name>A0A915N4M3_MELJA</name>
<evidence type="ECO:0000256" key="2">
    <source>
        <dbReference type="SAM" id="MobiDB-lite"/>
    </source>
</evidence>
<keyword evidence="4" id="KW-1185">Reference proteome</keyword>
<comment type="similarity">
    <text evidence="1">Belongs to the aspartyl/asparaginyl beta-hydroxylase family.</text>
</comment>
<dbReference type="Gene3D" id="2.60.120.330">
    <property type="entry name" value="B-lactam Antibiotic, Isopenicillin N Synthase, Chain"/>
    <property type="match status" value="1"/>
</dbReference>
<dbReference type="Pfam" id="PF05118">
    <property type="entry name" value="Asp_Arg_Hydrox"/>
    <property type="match status" value="1"/>
</dbReference>
<protein>
    <submittedName>
        <fullName evidence="5">Protein kinase domain-containing protein</fullName>
    </submittedName>
</protein>
<dbReference type="Pfam" id="PF00069">
    <property type="entry name" value="Pkinase"/>
    <property type="match status" value="1"/>
</dbReference>
<dbReference type="InterPro" id="IPR011009">
    <property type="entry name" value="Kinase-like_dom_sf"/>
</dbReference>
<dbReference type="Gene3D" id="1.10.510.10">
    <property type="entry name" value="Transferase(Phosphotransferase) domain 1"/>
    <property type="match status" value="1"/>
</dbReference>
<dbReference type="SMART" id="SM00220">
    <property type="entry name" value="S_TKc"/>
    <property type="match status" value="1"/>
</dbReference>
<dbReference type="PANTHER" id="PTHR11909">
    <property type="entry name" value="CASEIN KINASE-RELATED"/>
    <property type="match status" value="1"/>
</dbReference>
<sequence>MAEKRKSSYSKKRESSLTKKDAQDKIKKLFDQKLQGATGSQRITVSAGARSRSTMARESRAMSAVGSNKMSVKKDNMDSNQRAEAGALEAHLRAIQPFNECWFVESTISAGTYGVAFRVLHKNEKTKAVIKVARSLSGSANSAAEWEAFVLEKMWRREPGANIVRILDKGMLQDQNDEALEFMALEFCDTSVREYINGAKGFERKERVCRVALGSLKGLYDLHANGFLHRDMKPDNMGMITKPDLDPVCVLYDLGMARMYTDGDGNLRTPRTICPFRGTPEWASGHSIKGREQTRYDDLVGWFYVMVELFDQSMIDDTSLPFPWDFVTDKSTPAMRYLKSIYSPARLLLKRCPPQFNSIYMYLMCANRNIAPDYNYIANLVGTAIELSKAYSIKQEEEKASLNDGNDDGEEGEDTIGEEMAKKPKGKRKSVEKTAKEELLNAYLIFKSTNNWQNNKRIEDALNLALQDNSEIFFRMNLKECPIWKEKELPNEFIENVKILENNYKMIVQEMEKAFKSGHLWIKNENIHTKTNWFTYFLIKDGNWQKECCNECPELVKLLKEFDEDYLLNNCSFGNVNFSMVPANSAIPEHIGTTNVRLRVHFGLEIPCGNGKENCFMKVGNEVF</sequence>
<feature type="region of interest" description="Disordered" evidence="2">
    <location>
        <begin position="1"/>
        <end position="23"/>
    </location>
</feature>
<dbReference type="AlphaFoldDB" id="A0A915N4M3"/>
<feature type="domain" description="Protein kinase" evidence="3">
    <location>
        <begin position="102"/>
        <end position="444"/>
    </location>
</feature>
<dbReference type="InterPro" id="IPR000719">
    <property type="entry name" value="Prot_kinase_dom"/>
</dbReference>
<dbReference type="InterPro" id="IPR050235">
    <property type="entry name" value="CK1_Ser-Thr_kinase"/>
</dbReference>